<accession>A0ABY5S151</accession>
<feature type="domain" description="Glyoxalase/fosfomycin resistance/dioxygenase" evidence="1">
    <location>
        <begin position="39"/>
        <end position="88"/>
    </location>
</feature>
<dbReference type="Gene3D" id="3.10.180.10">
    <property type="entry name" value="2,3-Dihydroxybiphenyl 1,2-Dioxygenase, domain 1"/>
    <property type="match status" value="1"/>
</dbReference>
<organism evidence="2 3">
    <name type="scientific">Paenibacillus spongiae</name>
    <dbReference type="NCBI Taxonomy" id="2909671"/>
    <lineage>
        <taxon>Bacteria</taxon>
        <taxon>Bacillati</taxon>
        <taxon>Bacillota</taxon>
        <taxon>Bacilli</taxon>
        <taxon>Bacillales</taxon>
        <taxon>Paenibacillaceae</taxon>
        <taxon>Paenibacillus</taxon>
    </lineage>
</organism>
<dbReference type="Proteomes" id="UP001057877">
    <property type="component" value="Chromosome"/>
</dbReference>
<dbReference type="Pfam" id="PF00903">
    <property type="entry name" value="Glyoxalase"/>
    <property type="match status" value="1"/>
</dbReference>
<dbReference type="EMBL" id="CP091430">
    <property type="protein sequence ID" value="UVI27275.1"/>
    <property type="molecule type" value="Genomic_DNA"/>
</dbReference>
<evidence type="ECO:0000259" key="1">
    <source>
        <dbReference type="Pfam" id="PF00903"/>
    </source>
</evidence>
<proteinExistence type="predicted"/>
<dbReference type="SUPFAM" id="SSF54593">
    <property type="entry name" value="Glyoxalase/Bleomycin resistance protein/Dihydroxybiphenyl dioxygenase"/>
    <property type="match status" value="1"/>
</dbReference>
<evidence type="ECO:0000313" key="3">
    <source>
        <dbReference type="Proteomes" id="UP001057877"/>
    </source>
</evidence>
<dbReference type="InterPro" id="IPR004360">
    <property type="entry name" value="Glyas_Fos-R_dOase_dom"/>
</dbReference>
<gene>
    <name evidence="2" type="ORF">L1F29_17485</name>
</gene>
<evidence type="ECO:0000313" key="2">
    <source>
        <dbReference type="EMBL" id="UVI27275.1"/>
    </source>
</evidence>
<protein>
    <submittedName>
        <fullName evidence="2">VOC family protein</fullName>
    </submittedName>
</protein>
<dbReference type="InterPro" id="IPR029068">
    <property type="entry name" value="Glyas_Bleomycin-R_OHBP_Dase"/>
</dbReference>
<sequence>MNMFQYDTNTFEGVVATDLIFIETTDETRMKYKVGVDPNFYMPILMFQVEDIEKLYSSLKQSGAEVEEIRDNGGCGLEFYFYDPEGNKYVAWEMQTVVTRQQDKLVFGNCYFEGSVSAFLSKVSTNSRGSSKKVNFLDANKLREEVPEGYQEVALT</sequence>
<name>A0ABY5S151_9BACL</name>
<reference evidence="2" key="1">
    <citation type="submission" date="2022-01" db="EMBL/GenBank/DDBJ databases">
        <title>Paenibacillus spongiae sp. nov., isolated from marine sponge.</title>
        <authorList>
            <person name="Li Z."/>
            <person name="Zhang M."/>
        </authorList>
    </citation>
    <scope>NUCLEOTIDE SEQUENCE</scope>
    <source>
        <strain evidence="2">PHS-Z3</strain>
    </source>
</reference>
<keyword evidence="3" id="KW-1185">Reference proteome</keyword>